<name>A0A0M0BLU2_9ARCH</name>
<organism evidence="1 2">
    <name type="scientific">miscellaneous Crenarchaeota group-15 archaeon DG-45</name>
    <dbReference type="NCBI Taxonomy" id="1685127"/>
    <lineage>
        <taxon>Archaea</taxon>
        <taxon>Candidatus Bathyarchaeota</taxon>
        <taxon>MCG-15</taxon>
    </lineage>
</organism>
<sequence length="81" mass="8273">MAIRYGDGETARAVSAAVSPDNVHVPPGITVGAEAEGAVLRLSIRCSRGMGSLIATLDDLLSCVQAAERAIIGVRPMGRPG</sequence>
<evidence type="ECO:0000313" key="1">
    <source>
        <dbReference type="EMBL" id="KON29508.1"/>
    </source>
</evidence>
<proteinExistence type="predicted"/>
<accession>A0A0M0BLU2</accession>
<dbReference type="AlphaFoldDB" id="A0A0M0BLU2"/>
<dbReference type="Proteomes" id="UP000037210">
    <property type="component" value="Unassembled WGS sequence"/>
</dbReference>
<protein>
    <recommendedName>
        <fullName evidence="3">KEOPS complex subunit</fullName>
    </recommendedName>
</protein>
<dbReference type="NCBIfam" id="NF011470">
    <property type="entry name" value="PRK14887.1"/>
    <property type="match status" value="1"/>
</dbReference>
<evidence type="ECO:0000313" key="2">
    <source>
        <dbReference type="Proteomes" id="UP000037210"/>
    </source>
</evidence>
<reference evidence="1 2" key="1">
    <citation type="submission" date="2015-06" db="EMBL/GenBank/DDBJ databases">
        <title>New insights into the roles of widespread benthic archaea in carbon and nitrogen cycling.</title>
        <authorList>
            <person name="Lazar C.S."/>
            <person name="Baker B.J."/>
            <person name="Seitz K.W."/>
            <person name="Hyde A.S."/>
            <person name="Dick G.J."/>
            <person name="Hinrichs K.-U."/>
            <person name="Teske A.P."/>
        </authorList>
    </citation>
    <scope>NUCLEOTIDE SEQUENCE [LARGE SCALE GENOMIC DNA]</scope>
    <source>
        <strain evidence="1">DG-45</strain>
    </source>
</reference>
<dbReference type="EMBL" id="LFWZ01000062">
    <property type="protein sequence ID" value="KON29508.1"/>
    <property type="molecule type" value="Genomic_DNA"/>
</dbReference>
<comment type="caution">
    <text evidence="1">The sequence shown here is derived from an EMBL/GenBank/DDBJ whole genome shotgun (WGS) entry which is preliminary data.</text>
</comment>
<evidence type="ECO:0008006" key="3">
    <source>
        <dbReference type="Google" id="ProtNLM"/>
    </source>
</evidence>
<gene>
    <name evidence="1" type="ORF">AC482_06360</name>
</gene>